<protein>
    <submittedName>
        <fullName evidence="1">Uncharacterized protein</fullName>
    </submittedName>
</protein>
<accession>A0ACA8ZMS1</accession>
<sequence length="53" mass="5966">MLKLEQRGETGHVTIVLSDKSSCICSQSKAISLNNLELFDLYFGFLPFSTINR</sequence>
<dbReference type="Proteomes" id="UP000635628">
    <property type="component" value="Unassembled WGS sequence"/>
</dbReference>
<gene>
    <name evidence="1" type="ORF">AZO1586R_132</name>
</gene>
<comment type="caution">
    <text evidence="1">The sequence shown here is derived from an EMBL/GenBank/DDBJ whole genome shotgun (WGS) entry which is preliminary data.</text>
</comment>
<proteinExistence type="predicted"/>
<evidence type="ECO:0000313" key="1">
    <source>
        <dbReference type="EMBL" id="CAB5494849.1"/>
    </source>
</evidence>
<organism evidence="1 2">
    <name type="scientific">Bathymodiolus azoricus thioautotrophic gill symbiont</name>
    <dbReference type="NCBI Taxonomy" id="235205"/>
    <lineage>
        <taxon>Bacteria</taxon>
        <taxon>Pseudomonadati</taxon>
        <taxon>Pseudomonadota</taxon>
        <taxon>Gammaproteobacteria</taxon>
        <taxon>sulfur-oxidizing symbionts</taxon>
    </lineage>
</organism>
<keyword evidence="2" id="KW-1185">Reference proteome</keyword>
<name>A0ACA8ZMS1_9GAMM</name>
<reference evidence="1" key="1">
    <citation type="submission" date="2020-05" db="EMBL/GenBank/DDBJ databases">
        <authorList>
            <person name="Petersen J."/>
            <person name="Sayavedra L."/>
        </authorList>
    </citation>
    <scope>NUCLEOTIDE SEQUENCE</scope>
    <source>
        <strain evidence="1">B azoricus SOX Menez Gwen</strain>
    </source>
</reference>
<dbReference type="EMBL" id="CAESAP020000039">
    <property type="protein sequence ID" value="CAB5494849.1"/>
    <property type="molecule type" value="Genomic_DNA"/>
</dbReference>
<evidence type="ECO:0000313" key="2">
    <source>
        <dbReference type="Proteomes" id="UP000635628"/>
    </source>
</evidence>